<dbReference type="InterPro" id="IPR012338">
    <property type="entry name" value="Beta-lactam/transpept-like"/>
</dbReference>
<feature type="signal peptide" evidence="2">
    <location>
        <begin position="1"/>
        <end position="26"/>
    </location>
</feature>
<protein>
    <submittedName>
        <fullName evidence="3">Uncharacterized protein</fullName>
    </submittedName>
</protein>
<keyword evidence="4" id="KW-1185">Reference proteome</keyword>
<reference evidence="3 4" key="1">
    <citation type="submission" date="2020-10" db="EMBL/GenBank/DDBJ databases">
        <title>Complete genome sequence of Corynebacterium massiliense DSM 45435, type strain of Corynebacterium massiliense.</title>
        <authorList>
            <person name="Busche T."/>
            <person name="Kalinowski J."/>
            <person name="Ruckert C."/>
        </authorList>
    </citation>
    <scope>NUCLEOTIDE SEQUENCE [LARGE SCALE GENOMIC DNA]</scope>
    <source>
        <strain evidence="3 4">DSM 45435</strain>
    </source>
</reference>
<gene>
    <name evidence="3" type="ORF">CMASS_03245</name>
</gene>
<evidence type="ECO:0000256" key="2">
    <source>
        <dbReference type="SAM" id="SignalP"/>
    </source>
</evidence>
<dbReference type="Gene3D" id="3.40.710.10">
    <property type="entry name" value="DD-peptidase/beta-lactamase superfamily"/>
    <property type="match status" value="1"/>
</dbReference>
<accession>A0ABY7U762</accession>
<feature type="region of interest" description="Disordered" evidence="1">
    <location>
        <begin position="32"/>
        <end position="75"/>
    </location>
</feature>
<dbReference type="Proteomes" id="UP001220064">
    <property type="component" value="Chromosome"/>
</dbReference>
<dbReference type="SUPFAM" id="SSF56601">
    <property type="entry name" value="beta-lactamase/transpeptidase-like"/>
    <property type="match status" value="1"/>
</dbReference>
<dbReference type="RefSeq" id="WP_022862874.1">
    <property type="nucleotide sequence ID" value="NZ_ATVG01000004.1"/>
</dbReference>
<proteinExistence type="predicted"/>
<evidence type="ECO:0000313" key="3">
    <source>
        <dbReference type="EMBL" id="WCZ32103.1"/>
    </source>
</evidence>
<evidence type="ECO:0000313" key="4">
    <source>
        <dbReference type="Proteomes" id="UP001220064"/>
    </source>
</evidence>
<dbReference type="PROSITE" id="PS51257">
    <property type="entry name" value="PROKAR_LIPOPROTEIN"/>
    <property type="match status" value="1"/>
</dbReference>
<keyword evidence="2" id="KW-0732">Signal</keyword>
<sequence length="307" mass="31147">MARAVRTYSRAGGALILQLTAALALASCTIGDGSSPSDDRDATLSDAPSTVTTVVTPTSSTAAEEPDPAGSEARTDDAALKDAVAAAIDTYGGQAGIAVFDGAEVHSAGTTEGYPAWSTSKVPVAIAAQRAGVADAHTISQAITYSDNQAAESLWAALGDPAAAGAAANEVLRDGGDEETTVQTEKVRPEFTAFGQTHWGLENQARFAHALPEIAGAGPVLEAMRADDPAQAYGLRTLDGAALKGGWGPDETGAYDVVQIGRVQLGGKDVGVAVYAHAGDGTYETAQQELSYLAQKVSGEKSGTSAH</sequence>
<evidence type="ECO:0000256" key="1">
    <source>
        <dbReference type="SAM" id="MobiDB-lite"/>
    </source>
</evidence>
<organism evidence="3 4">
    <name type="scientific">Corynebacterium massiliense DSM 45435</name>
    <dbReference type="NCBI Taxonomy" id="1121364"/>
    <lineage>
        <taxon>Bacteria</taxon>
        <taxon>Bacillati</taxon>
        <taxon>Actinomycetota</taxon>
        <taxon>Actinomycetes</taxon>
        <taxon>Mycobacteriales</taxon>
        <taxon>Corynebacteriaceae</taxon>
        <taxon>Corynebacterium</taxon>
    </lineage>
</organism>
<name>A0ABY7U762_9CORY</name>
<feature type="chain" id="PRO_5045505057" evidence="2">
    <location>
        <begin position="27"/>
        <end position="307"/>
    </location>
</feature>
<feature type="compositionally biased region" description="Low complexity" evidence="1">
    <location>
        <begin position="47"/>
        <end position="63"/>
    </location>
</feature>
<dbReference type="EMBL" id="CP063189">
    <property type="protein sequence ID" value="WCZ32103.1"/>
    <property type="molecule type" value="Genomic_DNA"/>
</dbReference>